<name>A0A127QMY0_9BURK</name>
<dbReference type="PATRIC" id="fig|279058.18.peg.3656"/>
<evidence type="ECO:0008006" key="3">
    <source>
        <dbReference type="Google" id="ProtNLM"/>
    </source>
</evidence>
<keyword evidence="2" id="KW-1185">Reference proteome</keyword>
<organism evidence="1 2">
    <name type="scientific">Collimonas arenae</name>
    <dbReference type="NCBI Taxonomy" id="279058"/>
    <lineage>
        <taxon>Bacteria</taxon>
        <taxon>Pseudomonadati</taxon>
        <taxon>Pseudomonadota</taxon>
        <taxon>Betaproteobacteria</taxon>
        <taxon>Burkholderiales</taxon>
        <taxon>Oxalobacteraceae</taxon>
        <taxon>Collimonas</taxon>
    </lineage>
</organism>
<reference evidence="1 2" key="1">
    <citation type="submission" date="2015-11" db="EMBL/GenBank/DDBJ databases">
        <title>Exploring the genomic traits of fungus-feeding bacterial genus Collimonas.</title>
        <authorList>
            <person name="Song C."/>
            <person name="Schmidt R."/>
            <person name="de Jager V."/>
            <person name="Krzyzanowska D."/>
            <person name="Jongedijk E."/>
            <person name="Cankar K."/>
            <person name="Beekwilder J."/>
            <person name="van Veen A."/>
            <person name="de Boer W."/>
            <person name="van Veen J.A."/>
            <person name="Garbeva P."/>
        </authorList>
    </citation>
    <scope>NUCLEOTIDE SEQUENCE [LARGE SCALE GENOMIC DNA]</scope>
    <source>
        <strain evidence="1 2">Ter282</strain>
    </source>
</reference>
<dbReference type="Proteomes" id="UP000071778">
    <property type="component" value="Chromosome"/>
</dbReference>
<dbReference type="AlphaFoldDB" id="A0A127QMY0"/>
<sequence length="97" mass="10610">MNDTPITYLKPKDKTALVAEADSVLTNKADGETQQWSNKSLGNSVIIDAELSATDTVKTDAKTCRRLHIVLHAKGQDQTLSIPVCKTADGNWTVQKR</sequence>
<evidence type="ECO:0000313" key="2">
    <source>
        <dbReference type="Proteomes" id="UP000071778"/>
    </source>
</evidence>
<dbReference type="EMBL" id="CP013235">
    <property type="protein sequence ID" value="AMP11397.1"/>
    <property type="molecule type" value="Genomic_DNA"/>
</dbReference>
<proteinExistence type="predicted"/>
<gene>
    <name evidence="1" type="ORF">CAter282_3716</name>
</gene>
<protein>
    <recommendedName>
        <fullName evidence="3">Surface antigen domain-containing protein</fullName>
    </recommendedName>
</protein>
<evidence type="ECO:0000313" key="1">
    <source>
        <dbReference type="EMBL" id="AMP11397.1"/>
    </source>
</evidence>
<accession>A0A127QMY0</accession>